<evidence type="ECO:0000313" key="1">
    <source>
        <dbReference type="EMBL" id="PVX43245.1"/>
    </source>
</evidence>
<dbReference type="Proteomes" id="UP000245870">
    <property type="component" value="Unassembled WGS sequence"/>
</dbReference>
<gene>
    <name evidence="1" type="ORF">C7379_1543</name>
</gene>
<comment type="caution">
    <text evidence="1">The sequence shown here is derived from an EMBL/GenBank/DDBJ whole genome shotgun (WGS) entry which is preliminary data.</text>
</comment>
<accession>A0A2U0THZ5</accession>
<reference evidence="1 2" key="1">
    <citation type="submission" date="2018-05" db="EMBL/GenBank/DDBJ databases">
        <title>Genomic Encyclopedia of Type Strains, Phase IV (KMG-IV): sequencing the most valuable type-strain genomes for metagenomic binning, comparative biology and taxonomic classification.</title>
        <authorList>
            <person name="Goeker M."/>
        </authorList>
    </citation>
    <scope>NUCLEOTIDE SEQUENCE [LARGE SCALE GENOMIC DNA]</scope>
    <source>
        <strain evidence="1 2">DSM 100333</strain>
    </source>
</reference>
<sequence>MYIRMPVLPYRHIAVYTYIWLYVLAYEVRCAVIDSLSIILHTDCLGSDLWSLPLRSPLTHGL</sequence>
<dbReference type="EMBL" id="QENY01000054">
    <property type="protein sequence ID" value="PVX43245.1"/>
    <property type="molecule type" value="Genomic_DNA"/>
</dbReference>
<dbReference type="AlphaFoldDB" id="A0A2U0THZ5"/>
<evidence type="ECO:0000313" key="2">
    <source>
        <dbReference type="Proteomes" id="UP000245870"/>
    </source>
</evidence>
<proteinExistence type="predicted"/>
<keyword evidence="2" id="KW-1185">Reference proteome</keyword>
<organism evidence="1 2">
    <name type="scientific">Hallella colorans</name>
    <dbReference type="NCBI Taxonomy" id="1703337"/>
    <lineage>
        <taxon>Bacteria</taxon>
        <taxon>Pseudomonadati</taxon>
        <taxon>Bacteroidota</taxon>
        <taxon>Bacteroidia</taxon>
        <taxon>Bacteroidales</taxon>
        <taxon>Prevotellaceae</taxon>
        <taxon>Hallella</taxon>
    </lineage>
</organism>
<protein>
    <submittedName>
        <fullName evidence="1">Uncharacterized protein</fullName>
    </submittedName>
</protein>
<name>A0A2U0THZ5_9BACT</name>